<name>A0A376CUZ5_9CORY</name>
<keyword evidence="1" id="KW-0472">Membrane</keyword>
<dbReference type="Pfam" id="PF11070">
    <property type="entry name" value="DUF2871"/>
    <property type="match status" value="1"/>
</dbReference>
<feature type="transmembrane region" description="Helical" evidence="1">
    <location>
        <begin position="6"/>
        <end position="26"/>
    </location>
</feature>
<keyword evidence="1" id="KW-1133">Transmembrane helix</keyword>
<organism evidence="2 3">
    <name type="scientific">Corynebacterium minutissimum</name>
    <dbReference type="NCBI Taxonomy" id="38301"/>
    <lineage>
        <taxon>Bacteria</taxon>
        <taxon>Bacillati</taxon>
        <taxon>Actinomycetota</taxon>
        <taxon>Actinomycetes</taxon>
        <taxon>Mycobacteriales</taxon>
        <taxon>Corynebacteriaceae</taxon>
        <taxon>Corynebacterium</taxon>
    </lineage>
</organism>
<keyword evidence="1" id="KW-0812">Transmembrane</keyword>
<dbReference type="Proteomes" id="UP000254287">
    <property type="component" value="Unassembled WGS sequence"/>
</dbReference>
<dbReference type="EMBL" id="UFXP01000001">
    <property type="protein sequence ID" value="STC75944.1"/>
    <property type="molecule type" value="Genomic_DNA"/>
</dbReference>
<evidence type="ECO:0000313" key="3">
    <source>
        <dbReference type="Proteomes" id="UP000254287"/>
    </source>
</evidence>
<proteinExistence type="predicted"/>
<reference evidence="2 3" key="1">
    <citation type="submission" date="2018-06" db="EMBL/GenBank/DDBJ databases">
        <authorList>
            <consortium name="Pathogen Informatics"/>
            <person name="Doyle S."/>
        </authorList>
    </citation>
    <scope>NUCLEOTIDE SEQUENCE [LARGE SCALE GENOMIC DNA]</scope>
    <source>
        <strain evidence="2 3">NCTC10289</strain>
    </source>
</reference>
<accession>A0A376CUZ5</accession>
<dbReference type="AlphaFoldDB" id="A0A376CUZ5"/>
<gene>
    <name evidence="2" type="ORF">NCTC10289_00824</name>
</gene>
<protein>
    <submittedName>
        <fullName evidence="2">Protein of uncharacterized function (DUF2871)</fullName>
    </submittedName>
</protein>
<feature type="transmembrane region" description="Helical" evidence="1">
    <location>
        <begin position="33"/>
        <end position="53"/>
    </location>
</feature>
<sequence length="73" mass="7453">MLVTAWVSPVVLTVGMQISHGILTVLGKESNEISGIAGLSHILITVGLTVFLVNLGRAIKEPDAGSANASVNA</sequence>
<dbReference type="InterPro" id="IPR021299">
    <property type="entry name" value="DUF2871"/>
</dbReference>
<evidence type="ECO:0000313" key="2">
    <source>
        <dbReference type="EMBL" id="STC75944.1"/>
    </source>
</evidence>
<evidence type="ECO:0000256" key="1">
    <source>
        <dbReference type="SAM" id="Phobius"/>
    </source>
</evidence>
<dbReference type="RefSeq" id="WP_258553367.1">
    <property type="nucleotide sequence ID" value="NZ_CP069533.1"/>
</dbReference>